<evidence type="ECO:0000313" key="3">
    <source>
        <dbReference type="Proteomes" id="UP000887565"/>
    </source>
</evidence>
<dbReference type="GO" id="GO:0006508">
    <property type="term" value="P:proteolysis"/>
    <property type="evidence" value="ECO:0007669"/>
    <property type="project" value="InterPro"/>
</dbReference>
<evidence type="ECO:0000313" key="4">
    <source>
        <dbReference type="WBParaSite" id="nRc.2.0.1.t14799-RA"/>
    </source>
</evidence>
<dbReference type="WBParaSite" id="nRc.2.0.1.t14799-RA">
    <property type="protein sequence ID" value="nRc.2.0.1.t14799-RA"/>
    <property type="gene ID" value="nRc.2.0.1.g14799"/>
</dbReference>
<sequence>MINTLKKDRCLPEEKKSSSPIISSIAVPVPMNMNIVAKNVQGHFAVVPTGVDTITAIINKPQGRHRIVSGYESTPHSFPWIASMSRADQHNCGGSIIRCPNSEQAKVIVSAAHCFFGCFYKNLSIKNGSRPREFNDDNYRRPYGGGSGNDSNYRGGANRSRGGYFYGGNNNGGGAADNFDRRGNFRGGRGSIDGSGRGFNYRGGRGGPRGFAKRGVFGNGAPNGGGRGDVRDSSATHE</sequence>
<organism evidence="3 4">
    <name type="scientific">Romanomermis culicivorax</name>
    <name type="common">Nematode worm</name>
    <dbReference type="NCBI Taxonomy" id="13658"/>
    <lineage>
        <taxon>Eukaryota</taxon>
        <taxon>Metazoa</taxon>
        <taxon>Ecdysozoa</taxon>
        <taxon>Nematoda</taxon>
        <taxon>Enoplea</taxon>
        <taxon>Dorylaimia</taxon>
        <taxon>Mermithida</taxon>
        <taxon>Mermithoidea</taxon>
        <taxon>Mermithidae</taxon>
        <taxon>Romanomermis</taxon>
    </lineage>
</organism>
<name>A0A915ILQ5_ROMCU</name>
<accession>A0A915ILQ5</accession>
<dbReference type="Proteomes" id="UP000887565">
    <property type="component" value="Unplaced"/>
</dbReference>
<dbReference type="InterPro" id="IPR018114">
    <property type="entry name" value="TRYPSIN_HIS"/>
</dbReference>
<dbReference type="GO" id="GO:0004252">
    <property type="term" value="F:serine-type endopeptidase activity"/>
    <property type="evidence" value="ECO:0007669"/>
    <property type="project" value="InterPro"/>
</dbReference>
<dbReference type="AlphaFoldDB" id="A0A915ILQ5"/>
<dbReference type="InterPro" id="IPR043504">
    <property type="entry name" value="Peptidase_S1_PA_chymotrypsin"/>
</dbReference>
<feature type="region of interest" description="Disordered" evidence="1">
    <location>
        <begin position="177"/>
        <end position="238"/>
    </location>
</feature>
<evidence type="ECO:0000256" key="1">
    <source>
        <dbReference type="SAM" id="MobiDB-lite"/>
    </source>
</evidence>
<feature type="compositionally biased region" description="Basic and acidic residues" evidence="1">
    <location>
        <begin position="228"/>
        <end position="238"/>
    </location>
</feature>
<feature type="domain" description="Peptidase S1" evidence="2">
    <location>
        <begin position="67"/>
        <end position="130"/>
    </location>
</feature>
<dbReference type="Gene3D" id="2.40.10.10">
    <property type="entry name" value="Trypsin-like serine proteases"/>
    <property type="match status" value="1"/>
</dbReference>
<proteinExistence type="predicted"/>
<evidence type="ECO:0000259" key="2">
    <source>
        <dbReference type="Pfam" id="PF00089"/>
    </source>
</evidence>
<feature type="compositionally biased region" description="Gly residues" evidence="1">
    <location>
        <begin position="185"/>
        <end position="209"/>
    </location>
</feature>
<feature type="region of interest" description="Disordered" evidence="1">
    <location>
        <begin position="130"/>
        <end position="156"/>
    </location>
</feature>
<dbReference type="InterPro" id="IPR001254">
    <property type="entry name" value="Trypsin_dom"/>
</dbReference>
<dbReference type="PROSITE" id="PS00134">
    <property type="entry name" value="TRYPSIN_HIS"/>
    <property type="match status" value="1"/>
</dbReference>
<dbReference type="Pfam" id="PF00089">
    <property type="entry name" value="Trypsin"/>
    <property type="match status" value="1"/>
</dbReference>
<reference evidence="4" key="1">
    <citation type="submission" date="2022-11" db="UniProtKB">
        <authorList>
            <consortium name="WormBaseParasite"/>
        </authorList>
    </citation>
    <scope>IDENTIFICATION</scope>
</reference>
<feature type="compositionally biased region" description="Basic and acidic residues" evidence="1">
    <location>
        <begin position="130"/>
        <end position="140"/>
    </location>
</feature>
<dbReference type="SUPFAM" id="SSF50494">
    <property type="entry name" value="Trypsin-like serine proteases"/>
    <property type="match status" value="1"/>
</dbReference>
<protein>
    <submittedName>
        <fullName evidence="4">Peptidase S1 domain-containing protein</fullName>
    </submittedName>
</protein>
<dbReference type="InterPro" id="IPR009003">
    <property type="entry name" value="Peptidase_S1_PA"/>
</dbReference>
<feature type="compositionally biased region" description="Gly residues" evidence="1">
    <location>
        <begin position="217"/>
        <end position="227"/>
    </location>
</feature>
<keyword evidence="3" id="KW-1185">Reference proteome</keyword>